<dbReference type="EMBL" id="CVVU01000203">
    <property type="protein sequence ID" value="CRP04370.1"/>
    <property type="molecule type" value="Genomic_DNA"/>
</dbReference>
<dbReference type="Gene3D" id="1.10.10.10">
    <property type="entry name" value="Winged helix-like DNA-binding domain superfamily/Winged helix DNA-binding domain"/>
    <property type="match status" value="1"/>
</dbReference>
<protein>
    <submittedName>
        <fullName evidence="1">MarR family protein</fullName>
    </submittedName>
</protein>
<name>A0A9P1VWK5_PSEAI</name>
<evidence type="ECO:0000313" key="2">
    <source>
        <dbReference type="Proteomes" id="UP000045039"/>
    </source>
</evidence>
<gene>
    <name evidence="1" type="ORF">PAERUG_P19_London_7_VIM_2_05_10_03253</name>
</gene>
<accession>A0A9P1VWK5</accession>
<proteinExistence type="predicted"/>
<dbReference type="InterPro" id="IPR036390">
    <property type="entry name" value="WH_DNA-bd_sf"/>
</dbReference>
<evidence type="ECO:0000313" key="1">
    <source>
        <dbReference type="EMBL" id="CRP04370.1"/>
    </source>
</evidence>
<dbReference type="InterPro" id="IPR036388">
    <property type="entry name" value="WH-like_DNA-bd_sf"/>
</dbReference>
<organism evidence="1 2">
    <name type="scientific">Pseudomonas aeruginosa</name>
    <dbReference type="NCBI Taxonomy" id="287"/>
    <lineage>
        <taxon>Bacteria</taxon>
        <taxon>Pseudomonadati</taxon>
        <taxon>Pseudomonadota</taxon>
        <taxon>Gammaproteobacteria</taxon>
        <taxon>Pseudomonadales</taxon>
        <taxon>Pseudomonadaceae</taxon>
        <taxon>Pseudomonas</taxon>
    </lineage>
</organism>
<reference evidence="2" key="1">
    <citation type="submission" date="2015-06" db="EMBL/GenBank/DDBJ databases">
        <authorList>
            <person name="Radhakrishnan Rajesh"/>
            <person name="Underwood Anthony"/>
            <person name="Al-Shahib Ali"/>
        </authorList>
    </citation>
    <scope>NUCLEOTIDE SEQUENCE [LARGE SCALE GENOMIC DNA]</scope>
    <source>
        <strain evidence="2">P19_London_7_VIM_2_05_10</strain>
    </source>
</reference>
<dbReference type="Proteomes" id="UP000045039">
    <property type="component" value="Unassembled WGS sequence"/>
</dbReference>
<dbReference type="SUPFAM" id="SSF46785">
    <property type="entry name" value="Winged helix' DNA-binding domain"/>
    <property type="match status" value="1"/>
</dbReference>
<comment type="caution">
    <text evidence="1">The sequence shown here is derived from an EMBL/GenBank/DDBJ whole genome shotgun (WGS) entry which is preliminary data.</text>
</comment>
<dbReference type="AlphaFoldDB" id="A0A9P1VWK5"/>
<sequence>MYISCRAFACKRAIPLRARVLLFRLVERYGLVGVDEVGVSGVQRLAESTGFSKSALSRALSILVGQGVLIERREPTNGRPRTIYRLAPALKEVVLSPSRRDFHAPWLVRLLGSDDPVFSDLSISERALLAILWGLLPRPGLCVLDGWSVSRLARLASVDPSTFYEIVRRLEQKKMLVVSGAAFASGGAKDKTKTYFLLGPAVLSCWPRSYTWQVDLTGVLGWFAGREDQFSARELMQLVNSPALKVNEIEVGVRAELLELLNDAAGRDYVFNQCCAAISHAFSGGGSGSLNENVLYPRVQSALLRLLRMQVVGNGLYHRAIEDMDFGRLDAKSRVLSVFAEQVSFILVRDFKNLLSFAPRYRELGQGNRLMVCYLVGVEEACKMRIDFVTDDSDAGDKFGAGLQVRYQQGLLDLPDQLL</sequence>